<feature type="region of interest" description="Disordered" evidence="1">
    <location>
        <begin position="1475"/>
        <end position="1496"/>
    </location>
</feature>
<dbReference type="InterPro" id="IPR012337">
    <property type="entry name" value="RNaseH-like_sf"/>
</dbReference>
<sequence length="1956" mass="221327">MESGPQGLLHPLWKVAQAWKVGKDKSPPTVTSSLRVALIKCMLAEWAARLDIMTKNEETLKKMEAQGWVKIQGENEPMWNYQQWNAQSRRLELDPSRGPISHTTVATTAEALQALVASEAEMLIHRFHSTRKLTETIAGDTLPFILSVAMRGSKAQQAHDAFNLMAGNAAFRLVGIRLRGERMHLQPLAQHIAKMAAALRADHHDVDFIAGSLHLCRGDLYFKDSFFVIFCPKLHKHVIYKQRVMPFGAKVLGIKIDTSEARLGMFKMENTLKRVCELVQSLDAVLTCGKLSYGECEKLRGRLQFASGQLFGRRAKVALHQLSRHPGGRLGESSLEACRFLRDMISSNKSRVLSRQLGNTVHVYVDASFSDEGRTCGIGGMAYDKEGTLLQWYGENLEAAFVRSVMTGFEKSKETVIFELEALAVYAALKFFFKFLKGKNVVVFTDNEGVHGAFVKCWTVSKFATIISFEKPARSRSFMLVLTQRYEDAPKVFNDMPMRVPLWPRNFSFEAEYGTHIVSTDQVAINDPHHHHHRAFAVYEKQLFYEKMIAACYVNPQVLRRCQELMHTDAIEIPRFKDIWMWQDFEVILQFPKPVYCPEQYWFKIDEYSVPKLIDAGKDGKVFFCPGCENQKEETKFCRSQTEFAPSSAFPGQCIGCTFKGAHYTTFYKVQNYGELRQHERYALVCAYHIYTNELLDLRPADDLMELLRRCCPIAYSQEAKTRLKSCLGMSSNLPWAFTFALRWPELFDRLGDVDTINACINGFERCFTRYAAKESLMLISSGYPRKQKPAKADSAIEREVQDILRVLPDGRFVAVPTSAALQPLSGVTSTEARSSDDTLLDTSQGVDVPRLVPDEVMEPGGQPEEENQIPDARPNTNIADVVKAKTWDALKLLFNGEVWVDENTRVKMCILCGSPHHVFVNCKVENPLRQQIADVFERVKKVIETHPDTIVFQPGDYNFVCGENISEMGLPSHNKFLECSQKSSCPRDHSIPQRGDRSLYRRLESGEYENAAYENIADGVYGGILEKLPPRGAQFCHPAWDNITIAKPPDDYTWEAKDAAKNALRFVQKDLRHHIGRGNNAIYLDKRCESPIATIKCDEGGWVNLIVPTDFNALEPAFSNRMVHVETMMEELRRDRRTARVRTEHLEQTANWVRPWAIRASAGQSVSVNTVMELDPSKFALSASMTLLGQIQGAYHATEIYNLNAIVTEGLKTGSDMIDQGRTSGRLHSYFGIFPPWDSRDKLTRCRARSDQRTPLVTLFVPIVDLVREGGRVTENGAVICERTVPFHMVKEMWLCIPGSAPYGKLEEIEKLLDYELEDEICTEIDKPLTPAADEMHCHRTLERILELLCELPNGPHDGTKAGIISQLSEYFGVDWSQTDWSRYNALYDDAVEFAILHSPPPTEARTSRDRSLRFRICPWCLKSTPSCLARCTFCFSIFISRGTYQRVETSADAPMDIPHEAIARAREEAANVAVDEDERMEDEPQPEVDNDNDVAMGADDVRTIAEPEGELDLDMDIEEQAEGKVVAEHAQEVQSCTPVLLFDTEFHIDPQQAHYQQGLRVNIFYNAEPASITDPHCDYAKNMAYIIIHLIYKNWPSYSKWLELPVQAAQEAFNRGPKDCTLQLITMMVDLCIPAQVHDQADEPAHEETYQQRFSGSRDENRGDRRWAKAGDRTRLFTFQRCCVNAPGPGGAPPVWDFRKESQCWPSSAIMRTCCSLRLPQLCASRNGEGHMEGCCSEEAEPAIRPGERRPEPWLKGCHQRLYAEEAILQLLGQCLGVPRLRPDQLGALVAYYHRTGDVLPNMVEIQEGLLSRKVDGLEMCAPSMMLARLLEVERDSISLPPTETRSALTNLRMFWERLEEGLGVPETPPPGPSPGHEGPWLLPGPVDSDWLNVTRSSIRNSFMRIDSQAKELESLAVYRTKHGFKVNVVLPVCGDKDDTHLDVLERVVLQDDT</sequence>
<gene>
    <name evidence="2" type="ORF">AK812_SmicGene29352</name>
</gene>
<dbReference type="InterPro" id="IPR036397">
    <property type="entry name" value="RNaseH_sf"/>
</dbReference>
<dbReference type="EMBL" id="LSRX01000773">
    <property type="protein sequence ID" value="OLP89189.1"/>
    <property type="molecule type" value="Genomic_DNA"/>
</dbReference>
<dbReference type="GO" id="GO:0003676">
    <property type="term" value="F:nucleic acid binding"/>
    <property type="evidence" value="ECO:0007669"/>
    <property type="project" value="InterPro"/>
</dbReference>
<dbReference type="OrthoDB" id="10291006at2759"/>
<dbReference type="Gene3D" id="3.30.420.10">
    <property type="entry name" value="Ribonuclease H-like superfamily/Ribonuclease H"/>
    <property type="match status" value="1"/>
</dbReference>
<feature type="region of interest" description="Disordered" evidence="1">
    <location>
        <begin position="1644"/>
        <end position="1668"/>
    </location>
</feature>
<reference evidence="2 3" key="1">
    <citation type="submission" date="2016-02" db="EMBL/GenBank/DDBJ databases">
        <title>Genome analysis of coral dinoflagellate symbionts highlights evolutionary adaptations to a symbiotic lifestyle.</title>
        <authorList>
            <person name="Aranda M."/>
            <person name="Li Y."/>
            <person name="Liew Y.J."/>
            <person name="Baumgarten S."/>
            <person name="Simakov O."/>
            <person name="Wilson M."/>
            <person name="Piel J."/>
            <person name="Ashoor H."/>
            <person name="Bougouffa S."/>
            <person name="Bajic V.B."/>
            <person name="Ryu T."/>
            <person name="Ravasi T."/>
            <person name="Bayer T."/>
            <person name="Micklem G."/>
            <person name="Kim H."/>
            <person name="Bhak J."/>
            <person name="Lajeunesse T.C."/>
            <person name="Voolstra C.R."/>
        </authorList>
    </citation>
    <scope>NUCLEOTIDE SEQUENCE [LARGE SCALE GENOMIC DNA]</scope>
    <source>
        <strain evidence="2 3">CCMP2467</strain>
    </source>
</reference>
<proteinExistence type="predicted"/>
<protein>
    <submittedName>
        <fullName evidence="2">Uncharacterized protein</fullName>
    </submittedName>
</protein>
<evidence type="ECO:0000313" key="2">
    <source>
        <dbReference type="EMBL" id="OLP89189.1"/>
    </source>
</evidence>
<evidence type="ECO:0000256" key="1">
    <source>
        <dbReference type="SAM" id="MobiDB-lite"/>
    </source>
</evidence>
<accession>A0A1Q9D1Y0</accession>
<keyword evidence="3" id="KW-1185">Reference proteome</keyword>
<name>A0A1Q9D1Y0_SYMMI</name>
<organism evidence="2 3">
    <name type="scientific">Symbiodinium microadriaticum</name>
    <name type="common">Dinoflagellate</name>
    <name type="synonym">Zooxanthella microadriatica</name>
    <dbReference type="NCBI Taxonomy" id="2951"/>
    <lineage>
        <taxon>Eukaryota</taxon>
        <taxon>Sar</taxon>
        <taxon>Alveolata</taxon>
        <taxon>Dinophyceae</taxon>
        <taxon>Suessiales</taxon>
        <taxon>Symbiodiniaceae</taxon>
        <taxon>Symbiodinium</taxon>
    </lineage>
</organism>
<dbReference type="SUPFAM" id="SSF53098">
    <property type="entry name" value="Ribonuclease H-like"/>
    <property type="match status" value="1"/>
</dbReference>
<comment type="caution">
    <text evidence="2">The sequence shown here is derived from an EMBL/GenBank/DDBJ whole genome shotgun (WGS) entry which is preliminary data.</text>
</comment>
<dbReference type="Proteomes" id="UP000186817">
    <property type="component" value="Unassembled WGS sequence"/>
</dbReference>
<evidence type="ECO:0000313" key="3">
    <source>
        <dbReference type="Proteomes" id="UP000186817"/>
    </source>
</evidence>
<feature type="compositionally biased region" description="Acidic residues" evidence="1">
    <location>
        <begin position="1476"/>
        <end position="1494"/>
    </location>
</feature>
<feature type="region of interest" description="Disordered" evidence="1">
    <location>
        <begin position="1865"/>
        <end position="1884"/>
    </location>
</feature>